<name>Q2V889_STRPU</name>
<dbReference type="InterPro" id="IPR018122">
    <property type="entry name" value="TF_fork_head_CS_1"/>
</dbReference>
<dbReference type="EMBL" id="DQ286742">
    <property type="protein sequence ID" value="ABB89480.1"/>
    <property type="molecule type" value="mRNA"/>
</dbReference>
<organism evidence="12">
    <name type="scientific">Strongylocentrotus purpuratus</name>
    <name type="common">Purple sea urchin</name>
    <dbReference type="NCBI Taxonomy" id="7668"/>
    <lineage>
        <taxon>Eukaryota</taxon>
        <taxon>Metazoa</taxon>
        <taxon>Echinodermata</taxon>
        <taxon>Eleutherozoa</taxon>
        <taxon>Echinozoa</taxon>
        <taxon>Echinoidea</taxon>
        <taxon>Euechinoidea</taxon>
        <taxon>Echinacea</taxon>
        <taxon>Camarodonta</taxon>
        <taxon>Echinidea</taxon>
        <taxon>Strongylocentrotidae</taxon>
        <taxon>Strongylocentrotus</taxon>
    </lineage>
</organism>
<dbReference type="FunFam" id="1.10.10.10:FF:000030">
    <property type="entry name" value="Forkhead box protein K2"/>
    <property type="match status" value="1"/>
</dbReference>
<dbReference type="PRINTS" id="PR00053">
    <property type="entry name" value="FORKHEAD"/>
</dbReference>
<dbReference type="InterPro" id="IPR036390">
    <property type="entry name" value="WH_DNA-bd_sf"/>
</dbReference>
<dbReference type="InterPro" id="IPR036388">
    <property type="entry name" value="WH-like_DNA-bd_sf"/>
</dbReference>
<gene>
    <name evidence="12" type="primary">FoxJ1</name>
</gene>
<comment type="subcellular location">
    <subcellularLocation>
        <location evidence="1 9">Nucleus</location>
    </subcellularLocation>
</comment>
<keyword evidence="3" id="KW-0805">Transcription regulation</keyword>
<dbReference type="GO" id="GO:0030030">
    <property type="term" value="P:cell projection organization"/>
    <property type="evidence" value="ECO:0007669"/>
    <property type="project" value="UniProtKB-KW"/>
</dbReference>
<feature type="DNA-binding region" description="Fork-head" evidence="9">
    <location>
        <begin position="149"/>
        <end position="243"/>
    </location>
</feature>
<dbReference type="HOGENOM" id="CLU_050055_0_0_1"/>
<dbReference type="InterPro" id="IPR030456">
    <property type="entry name" value="TF_fork_head_CS_2"/>
</dbReference>
<dbReference type="Proteomes" id="UP000007110">
    <property type="component" value="Unassembled WGS sequence"/>
</dbReference>
<dbReference type="AlphaFoldDB" id="Q2V889"/>
<dbReference type="PROSITE" id="PS50039">
    <property type="entry name" value="FORK_HEAD_3"/>
    <property type="match status" value="1"/>
</dbReference>
<dbReference type="InterPro" id="IPR001766">
    <property type="entry name" value="Fork_head_dom"/>
</dbReference>
<dbReference type="PANTHER" id="PTHR46805:SF1">
    <property type="entry name" value="FORKHEAD BOX PROTEIN J1"/>
    <property type="match status" value="1"/>
</dbReference>
<dbReference type="GO" id="GO:0000978">
    <property type="term" value="F:RNA polymerase II cis-regulatory region sequence-specific DNA binding"/>
    <property type="evidence" value="ECO:0000318"/>
    <property type="project" value="GO_Central"/>
</dbReference>
<evidence type="ECO:0000256" key="1">
    <source>
        <dbReference type="ARBA" id="ARBA00004123"/>
    </source>
</evidence>
<feature type="region of interest" description="Disordered" evidence="10">
    <location>
        <begin position="250"/>
        <end position="312"/>
    </location>
</feature>
<feature type="compositionally biased region" description="Basic and acidic residues" evidence="10">
    <location>
        <begin position="250"/>
        <end position="270"/>
    </location>
</feature>
<evidence type="ECO:0000259" key="11">
    <source>
        <dbReference type="PROSITE" id="PS50039"/>
    </source>
</evidence>
<protein>
    <submittedName>
        <fullName evidence="12">Forkhead transcription factor J1</fullName>
    </submittedName>
</protein>
<dbReference type="PROSITE" id="PS00658">
    <property type="entry name" value="FORK_HEAD_2"/>
    <property type="match status" value="1"/>
</dbReference>
<evidence type="ECO:0000313" key="12">
    <source>
        <dbReference type="EMBL" id="ABB89480.1"/>
    </source>
</evidence>
<dbReference type="Gene3D" id="1.10.10.10">
    <property type="entry name" value="Winged helix-like DNA-binding domain superfamily/Winged helix DNA-binding domain"/>
    <property type="match status" value="1"/>
</dbReference>
<evidence type="ECO:0000256" key="10">
    <source>
        <dbReference type="SAM" id="MobiDB-lite"/>
    </source>
</evidence>
<reference evidence="13" key="3">
    <citation type="submission" date="2021-01" db="UniProtKB">
        <authorList>
            <consortium name="EnsemblMetazoa"/>
        </authorList>
    </citation>
    <scope>IDENTIFICATION</scope>
</reference>
<keyword evidence="2" id="KW-0970">Cilium biogenesis/degradation</keyword>
<dbReference type="OrthoDB" id="691130at2759"/>
<keyword evidence="7 9" id="KW-0539">Nucleus</keyword>
<dbReference type="PROSITE" id="PS00657">
    <property type="entry name" value="FORK_HEAD_1"/>
    <property type="match status" value="1"/>
</dbReference>
<evidence type="ECO:0000256" key="4">
    <source>
        <dbReference type="ARBA" id="ARBA00023125"/>
    </source>
</evidence>
<dbReference type="SUPFAM" id="SSF46785">
    <property type="entry name" value="Winged helix' DNA-binding domain"/>
    <property type="match status" value="1"/>
</dbReference>
<feature type="region of interest" description="Disordered" evidence="10">
    <location>
        <begin position="340"/>
        <end position="372"/>
    </location>
</feature>
<evidence type="ECO:0000256" key="5">
    <source>
        <dbReference type="ARBA" id="ARBA00023159"/>
    </source>
</evidence>
<dbReference type="GeneID" id="581613"/>
<dbReference type="GO" id="GO:0006357">
    <property type="term" value="P:regulation of transcription by RNA polymerase II"/>
    <property type="evidence" value="ECO:0000318"/>
    <property type="project" value="GO_Central"/>
</dbReference>
<evidence type="ECO:0000256" key="6">
    <source>
        <dbReference type="ARBA" id="ARBA00023163"/>
    </source>
</evidence>
<dbReference type="GO" id="GO:0005634">
    <property type="term" value="C:nucleus"/>
    <property type="evidence" value="ECO:0007669"/>
    <property type="project" value="UniProtKB-SubCell"/>
</dbReference>
<dbReference type="RefSeq" id="NP_001073013.1">
    <property type="nucleotide sequence ID" value="NM_001079545.1"/>
</dbReference>
<reference evidence="12" key="1">
    <citation type="journal article" date="2006" name="Dev. Biol.">
        <title>Sea urchin Forkhead gene family: phylogeny and embryonic expression.</title>
        <authorList>
            <person name="Tu Q."/>
            <person name="Brown C.T."/>
            <person name="Davidson E.H."/>
            <person name="Oliveri P."/>
        </authorList>
    </citation>
    <scope>NUCLEOTIDE SEQUENCE</scope>
</reference>
<keyword evidence="6" id="KW-0804">Transcription</keyword>
<evidence type="ECO:0000256" key="3">
    <source>
        <dbReference type="ARBA" id="ARBA00023015"/>
    </source>
</evidence>
<dbReference type="InterPro" id="IPR047513">
    <property type="entry name" value="FOXJ1"/>
</dbReference>
<evidence type="ECO:0000313" key="13">
    <source>
        <dbReference type="EnsemblMetazoa" id="NP_001073013"/>
    </source>
</evidence>
<evidence type="ECO:0000256" key="2">
    <source>
        <dbReference type="ARBA" id="ARBA00022794"/>
    </source>
</evidence>
<proteinExistence type="evidence at transcript level"/>
<keyword evidence="5" id="KW-0010">Activator</keyword>
<dbReference type="KEGG" id="spu:581613"/>
<accession>Q2V889</accession>
<dbReference type="PANTHER" id="PTHR46805">
    <property type="entry name" value="FORKHEAD BOX PROTEIN J1"/>
    <property type="match status" value="1"/>
</dbReference>
<keyword evidence="4 9" id="KW-0238">DNA-binding</keyword>
<feature type="compositionally biased region" description="Basic residues" evidence="10">
    <location>
        <begin position="271"/>
        <end position="282"/>
    </location>
</feature>
<dbReference type="InterPro" id="IPR047512">
    <property type="entry name" value="FH_FOXJ1"/>
</dbReference>
<evidence type="ECO:0000256" key="9">
    <source>
        <dbReference type="PROSITE-ProRule" id="PRU00089"/>
    </source>
</evidence>
<dbReference type="GO" id="GO:0000981">
    <property type="term" value="F:DNA-binding transcription factor activity, RNA polymerase II-specific"/>
    <property type="evidence" value="ECO:0000318"/>
    <property type="project" value="GO_Central"/>
</dbReference>
<keyword evidence="14" id="KW-1185">Reference proteome</keyword>
<dbReference type="OMA" id="HADMIVN"/>
<reference evidence="14" key="2">
    <citation type="submission" date="2015-02" db="EMBL/GenBank/DDBJ databases">
        <title>Genome sequencing for Strongylocentrotus purpuratus.</title>
        <authorList>
            <person name="Murali S."/>
            <person name="Liu Y."/>
            <person name="Vee V."/>
            <person name="English A."/>
            <person name="Wang M."/>
            <person name="Skinner E."/>
            <person name="Han Y."/>
            <person name="Muzny D.M."/>
            <person name="Worley K.C."/>
            <person name="Gibbs R.A."/>
        </authorList>
    </citation>
    <scope>NUCLEOTIDE SEQUENCE</scope>
</reference>
<dbReference type="CTD" id="2302"/>
<dbReference type="SMART" id="SM00339">
    <property type="entry name" value="FH"/>
    <property type="match status" value="1"/>
</dbReference>
<sequence>MAAAKVATVTIPLLSTKEAAVKFKQNWIIKNQPVMEIPKIEPKEDNLDDSLTSLNWLQNLRIMRIQHPTPPSSPTPLSIQNSIKSALQIHKGGNGIVKISNSHHKHSHSEFKISKVSSHNHLHHNHHHLHQSPIQLDQKIDYKTNSSIKPPYSYSTLIWMAMKESKKHKITLSSIYKWITENFKYYQVADPSWQNSIRHNLSLNKCFQKVPRKKDEPGKGGFWRIDPAHADELENGVFKKRRHASFRELPIKIKTEPESEDEGHYMDDTKHHSRKQTMPKKRSASEHSGSHSSSKKVKMSRSQSYKPASLLDDSMPSSILKEDFSWNSIFESEIEIEGTRIKTEDILDGHESDTSDSLEMDTPPPSEHESNINDSVLDLSITGTRILRPIWFEEQLKEIDLHPSDVQLEDIFAAFDLPPSPAIERNAHPWAETRNINLNESGTFGDLFDFGQLAEGSMPWQENPMPSP</sequence>
<evidence type="ECO:0000256" key="8">
    <source>
        <dbReference type="ARBA" id="ARBA00034770"/>
    </source>
</evidence>
<comment type="similarity">
    <text evidence="8">Belongs to the FOXJ1 family.</text>
</comment>
<evidence type="ECO:0000313" key="14">
    <source>
        <dbReference type="Proteomes" id="UP000007110"/>
    </source>
</evidence>
<feature type="compositionally biased region" description="Basic and acidic residues" evidence="10">
    <location>
        <begin position="340"/>
        <end position="353"/>
    </location>
</feature>
<feature type="domain" description="Fork-head" evidence="11">
    <location>
        <begin position="149"/>
        <end position="243"/>
    </location>
</feature>
<dbReference type="CDD" id="cd20023">
    <property type="entry name" value="FH_FOXJ1"/>
    <property type="match status" value="1"/>
</dbReference>
<dbReference type="FunCoup" id="Q2V889">
    <property type="interactions" value="695"/>
</dbReference>
<dbReference type="InParanoid" id="Q2V889"/>
<evidence type="ECO:0000256" key="7">
    <source>
        <dbReference type="ARBA" id="ARBA00023242"/>
    </source>
</evidence>
<dbReference type="EnsemblMetazoa" id="NM_001079545">
    <property type="protein sequence ID" value="NP_001073013"/>
    <property type="gene ID" value="GeneID_581613"/>
</dbReference>
<dbReference type="Pfam" id="PF00250">
    <property type="entry name" value="Forkhead"/>
    <property type="match status" value="1"/>
</dbReference>